<dbReference type="Pfam" id="PF01253">
    <property type="entry name" value="SUI1"/>
    <property type="match status" value="1"/>
</dbReference>
<comment type="similarity">
    <text evidence="1">Belongs to the SUI1 family.</text>
</comment>
<dbReference type="InterPro" id="IPR036877">
    <property type="entry name" value="SUI1_dom_sf"/>
</dbReference>
<dbReference type="PANTHER" id="PTHR12789:SF0">
    <property type="entry name" value="DENSITY-REGULATED PROTEIN"/>
    <property type="match status" value="1"/>
</dbReference>
<dbReference type="GO" id="GO:0006417">
    <property type="term" value="P:regulation of translation"/>
    <property type="evidence" value="ECO:0007669"/>
    <property type="project" value="UniProtKB-KW"/>
</dbReference>
<dbReference type="EMBL" id="MLJW01000016">
    <property type="protein sequence ID" value="OIR12652.1"/>
    <property type="molecule type" value="Genomic_DNA"/>
</dbReference>
<keyword evidence="2" id="KW-0810">Translation regulation</keyword>
<gene>
    <name evidence="5" type="ORF">GALL_57190</name>
</gene>
<evidence type="ECO:0000256" key="2">
    <source>
        <dbReference type="ARBA" id="ARBA00022845"/>
    </source>
</evidence>
<dbReference type="GO" id="GO:0002188">
    <property type="term" value="P:translation reinitiation"/>
    <property type="evidence" value="ECO:0007669"/>
    <property type="project" value="TreeGrafter"/>
</dbReference>
<sequence length="115" mass="13006">MSKKNKPDSKGFVFSTDPNFRFEEEENFVQETLDPKQQKLRIRLDTKHRAGKAVTLITDFIGTEDDLIDLGKKLKNYCGTGGSVKDGEIIIQGDQRDKVLQWLLKNGYANSKKAG</sequence>
<dbReference type="Gene3D" id="3.30.780.10">
    <property type="entry name" value="SUI1-like domain"/>
    <property type="match status" value="1"/>
</dbReference>
<dbReference type="AlphaFoldDB" id="A0A1J5TG30"/>
<dbReference type="GO" id="GO:0001731">
    <property type="term" value="P:formation of translation preinitiation complex"/>
    <property type="evidence" value="ECO:0007669"/>
    <property type="project" value="TreeGrafter"/>
</dbReference>
<evidence type="ECO:0000256" key="1">
    <source>
        <dbReference type="ARBA" id="ARBA00005422"/>
    </source>
</evidence>
<protein>
    <submittedName>
        <fullName evidence="5">Translation initiation factor Sui1</fullName>
    </submittedName>
</protein>
<dbReference type="InterPro" id="IPR050318">
    <property type="entry name" value="DENR/SUI1_TIF"/>
</dbReference>
<dbReference type="PROSITE" id="PS50296">
    <property type="entry name" value="SUI1"/>
    <property type="match status" value="1"/>
</dbReference>
<keyword evidence="5" id="KW-0396">Initiation factor</keyword>
<dbReference type="InterPro" id="IPR005872">
    <property type="entry name" value="SUI1_arc_bac"/>
</dbReference>
<accession>A0A1J5TG30</accession>
<reference evidence="5" key="1">
    <citation type="submission" date="2016-10" db="EMBL/GenBank/DDBJ databases">
        <title>Sequence of Gallionella enrichment culture.</title>
        <authorList>
            <person name="Poehlein A."/>
            <person name="Muehling M."/>
            <person name="Daniel R."/>
        </authorList>
    </citation>
    <scope>NUCLEOTIDE SEQUENCE</scope>
</reference>
<evidence type="ECO:0000259" key="4">
    <source>
        <dbReference type="PROSITE" id="PS50296"/>
    </source>
</evidence>
<dbReference type="GO" id="GO:0003743">
    <property type="term" value="F:translation initiation factor activity"/>
    <property type="evidence" value="ECO:0007669"/>
    <property type="project" value="UniProtKB-KW"/>
</dbReference>
<comment type="caution">
    <text evidence="5">The sequence shown here is derived from an EMBL/GenBank/DDBJ whole genome shotgun (WGS) entry which is preliminary data.</text>
</comment>
<dbReference type="GO" id="GO:0003729">
    <property type="term" value="F:mRNA binding"/>
    <property type="evidence" value="ECO:0007669"/>
    <property type="project" value="TreeGrafter"/>
</dbReference>
<organism evidence="5">
    <name type="scientific">mine drainage metagenome</name>
    <dbReference type="NCBI Taxonomy" id="410659"/>
    <lineage>
        <taxon>unclassified sequences</taxon>
        <taxon>metagenomes</taxon>
        <taxon>ecological metagenomes</taxon>
    </lineage>
</organism>
<dbReference type="CDD" id="cd11567">
    <property type="entry name" value="YciH_like"/>
    <property type="match status" value="1"/>
</dbReference>
<dbReference type="PIRSF" id="PIRSF037511">
    <property type="entry name" value="Transl_init_SUI1_pro"/>
    <property type="match status" value="1"/>
</dbReference>
<dbReference type="SUPFAM" id="SSF55159">
    <property type="entry name" value="eIF1-like"/>
    <property type="match status" value="1"/>
</dbReference>
<evidence type="ECO:0000313" key="5">
    <source>
        <dbReference type="EMBL" id="OIR12652.1"/>
    </source>
</evidence>
<dbReference type="PANTHER" id="PTHR12789">
    <property type="entry name" value="DENSITY-REGULATED PROTEIN HOMOLOG"/>
    <property type="match status" value="1"/>
</dbReference>
<dbReference type="InterPro" id="IPR001950">
    <property type="entry name" value="SUI1"/>
</dbReference>
<evidence type="ECO:0000256" key="3">
    <source>
        <dbReference type="ARBA" id="ARBA00022917"/>
    </source>
</evidence>
<keyword evidence="3" id="KW-0648">Protein biosynthesis</keyword>
<proteinExistence type="inferred from homology"/>
<feature type="domain" description="SUI1" evidence="4">
    <location>
        <begin position="46"/>
        <end position="107"/>
    </location>
</feature>
<name>A0A1J5TG30_9ZZZZ</name>